<evidence type="ECO:0000256" key="6">
    <source>
        <dbReference type="ARBA" id="ARBA00022763"/>
    </source>
</evidence>
<dbReference type="AlphaFoldDB" id="A0AB35BZY6"/>
<evidence type="ECO:0000313" key="20">
    <source>
        <dbReference type="EMBL" id="MBS7825031.1"/>
    </source>
</evidence>
<dbReference type="GO" id="GO:0006260">
    <property type="term" value="P:DNA replication"/>
    <property type="evidence" value="ECO:0007669"/>
    <property type="project" value="UniProtKB-KW"/>
</dbReference>
<evidence type="ECO:0000256" key="13">
    <source>
        <dbReference type="ARBA" id="ARBA00040794"/>
    </source>
</evidence>
<evidence type="ECO:0000256" key="2">
    <source>
        <dbReference type="ARBA" id="ARBA00005582"/>
    </source>
</evidence>
<keyword evidence="3" id="KW-0515">Mutator protein</keyword>
<feature type="binding site" evidence="18">
    <location>
        <position position="41"/>
    </location>
    <ligand>
        <name>Mg(2+)</name>
        <dbReference type="ChEBI" id="CHEBI:18420"/>
    </ligand>
</feature>
<dbReference type="Pfam" id="PF14815">
    <property type="entry name" value="NUDIX_4"/>
    <property type="match status" value="1"/>
</dbReference>
<dbReference type="RefSeq" id="WP_018121788.1">
    <property type="nucleotide sequence ID" value="NZ_JAGIBR010000015.1"/>
</dbReference>
<evidence type="ECO:0000256" key="1">
    <source>
        <dbReference type="ARBA" id="ARBA00001946"/>
    </source>
</evidence>
<keyword evidence="8 18" id="KW-0460">Magnesium</keyword>
<evidence type="ECO:0000256" key="16">
    <source>
        <dbReference type="ARBA" id="ARBA00042798"/>
    </source>
</evidence>
<comment type="catalytic activity">
    <reaction evidence="11">
        <text>8-oxo-GTP + H2O = 8-oxo-GMP + diphosphate + H(+)</text>
        <dbReference type="Rhea" id="RHEA:67616"/>
        <dbReference type="ChEBI" id="CHEBI:15377"/>
        <dbReference type="ChEBI" id="CHEBI:15378"/>
        <dbReference type="ChEBI" id="CHEBI:33019"/>
        <dbReference type="ChEBI" id="CHEBI:143553"/>
        <dbReference type="ChEBI" id="CHEBI:145694"/>
    </reaction>
</comment>
<gene>
    <name evidence="20" type="primary">mutT</name>
    <name evidence="20" type="ORF">J7561_07410</name>
</gene>
<dbReference type="InterPro" id="IPR029119">
    <property type="entry name" value="MutY_C"/>
</dbReference>
<reference evidence="20" key="1">
    <citation type="submission" date="2021-03" db="EMBL/GenBank/DDBJ databases">
        <title>Identification and antibiotic profiling of Wohlfahrtiimonas chitiniclastica, an underestimated human pathogen.</title>
        <authorList>
            <person name="Kopf A."/>
            <person name="Bunk B."/>
            <person name="Coldewey S."/>
            <person name="Gunzer F."/>
            <person name="Riedel T."/>
            <person name="Schroettner P."/>
        </authorList>
    </citation>
    <scope>NUCLEOTIDE SEQUENCE</scope>
    <source>
        <strain evidence="20">DSM 100917</strain>
    </source>
</reference>
<keyword evidence="4" id="KW-0235">DNA replication</keyword>
<dbReference type="EC" id="3.6.1.55" evidence="12"/>
<feature type="binding site" evidence="17">
    <location>
        <begin position="38"/>
        <end position="41"/>
    </location>
    <ligand>
        <name>8-oxo-dGTP</name>
        <dbReference type="ChEBI" id="CHEBI:77896"/>
    </ligand>
</feature>
<dbReference type="EMBL" id="JAGIBU010000006">
    <property type="protein sequence ID" value="MBS7825031.1"/>
    <property type="molecule type" value="Genomic_DNA"/>
</dbReference>
<evidence type="ECO:0000256" key="7">
    <source>
        <dbReference type="ARBA" id="ARBA00022801"/>
    </source>
</evidence>
<dbReference type="GO" id="GO:0035539">
    <property type="term" value="F:8-oxo-7,8-dihydrodeoxyguanosine triphosphate pyrophosphatase activity"/>
    <property type="evidence" value="ECO:0007669"/>
    <property type="project" value="UniProtKB-EC"/>
</dbReference>
<accession>A0AB35BZY6</accession>
<dbReference type="InterPro" id="IPR000086">
    <property type="entry name" value="NUDIX_hydrolase_dom"/>
</dbReference>
<dbReference type="GO" id="GO:0044716">
    <property type="term" value="F:8-oxo-GDP phosphatase activity"/>
    <property type="evidence" value="ECO:0007669"/>
    <property type="project" value="TreeGrafter"/>
</dbReference>
<dbReference type="NCBIfam" id="TIGR00586">
    <property type="entry name" value="mutt"/>
    <property type="match status" value="1"/>
</dbReference>
<evidence type="ECO:0000256" key="17">
    <source>
        <dbReference type="PIRSR" id="PIRSR603561-1"/>
    </source>
</evidence>
<dbReference type="GO" id="GO:0046872">
    <property type="term" value="F:metal ion binding"/>
    <property type="evidence" value="ECO:0007669"/>
    <property type="project" value="UniProtKB-KW"/>
</dbReference>
<dbReference type="InterPro" id="IPR003561">
    <property type="entry name" value="Mutator_MutT"/>
</dbReference>
<feature type="binding site" evidence="17">
    <location>
        <position position="27"/>
    </location>
    <ligand>
        <name>8-oxo-dGTP</name>
        <dbReference type="ChEBI" id="CHEBI:77896"/>
    </ligand>
</feature>
<comment type="catalytic activity">
    <reaction evidence="10">
        <text>8-oxo-dGTP + H2O = 8-oxo-dGMP + diphosphate + H(+)</text>
        <dbReference type="Rhea" id="RHEA:31575"/>
        <dbReference type="ChEBI" id="CHEBI:15377"/>
        <dbReference type="ChEBI" id="CHEBI:15378"/>
        <dbReference type="ChEBI" id="CHEBI:33019"/>
        <dbReference type="ChEBI" id="CHEBI:63224"/>
        <dbReference type="ChEBI" id="CHEBI:77896"/>
        <dbReference type="EC" id="3.6.1.55"/>
    </reaction>
</comment>
<evidence type="ECO:0000256" key="11">
    <source>
        <dbReference type="ARBA" id="ARBA00036904"/>
    </source>
</evidence>
<feature type="domain" description="Nudix hydrolase" evidence="19">
    <location>
        <begin position="5"/>
        <end position="132"/>
    </location>
</feature>
<comment type="caution">
    <text evidence="20">The sequence shown here is derived from an EMBL/GenBank/DDBJ whole genome shotgun (WGS) entry which is preliminary data.</text>
</comment>
<sequence length="137" mass="15967">MEEKQKLRVVMAVIWNEAMDEILICQRPDNKNFGGLWEFPGGKVEMGETDIETLDRELDEEIGILVNDFVHRVDFTHDYDDKVIEFVVYDVYSFEGEPYGRENQVIRWTNVSELSAIEFPPADDILIDEIKHGVMPE</sequence>
<keyword evidence="6" id="KW-0227">DNA damage</keyword>
<keyword evidence="5 18" id="KW-0479">Metal-binding</keyword>
<evidence type="ECO:0000256" key="14">
    <source>
        <dbReference type="ARBA" id="ARBA00041592"/>
    </source>
</evidence>
<evidence type="ECO:0000256" key="15">
    <source>
        <dbReference type="ARBA" id="ARBA00041979"/>
    </source>
</evidence>
<evidence type="ECO:0000256" key="12">
    <source>
        <dbReference type="ARBA" id="ARBA00038905"/>
    </source>
</evidence>
<dbReference type="PANTHER" id="PTHR47707">
    <property type="entry name" value="8-OXO-DGTP DIPHOSPHATASE"/>
    <property type="match status" value="1"/>
</dbReference>
<comment type="similarity">
    <text evidence="2">Belongs to the Nudix hydrolase family.</text>
</comment>
<evidence type="ECO:0000256" key="9">
    <source>
        <dbReference type="ARBA" id="ARBA00023204"/>
    </source>
</evidence>
<dbReference type="InterPro" id="IPR047127">
    <property type="entry name" value="MutT-like"/>
</dbReference>
<dbReference type="InterPro" id="IPR020084">
    <property type="entry name" value="NUDIX_hydrolase_CS"/>
</dbReference>
<dbReference type="Gene3D" id="3.90.79.10">
    <property type="entry name" value="Nucleoside Triphosphate Pyrophosphohydrolase"/>
    <property type="match status" value="1"/>
</dbReference>
<evidence type="ECO:0000256" key="3">
    <source>
        <dbReference type="ARBA" id="ARBA00022457"/>
    </source>
</evidence>
<name>A0AB35BZY6_9GAMM</name>
<dbReference type="InterPro" id="IPR015797">
    <property type="entry name" value="NUDIX_hydrolase-like_dom_sf"/>
</dbReference>
<protein>
    <recommendedName>
        <fullName evidence="13">8-oxo-dGTP diphosphatase</fullName>
        <ecNumber evidence="12">3.6.1.55</ecNumber>
    </recommendedName>
    <alternativeName>
        <fullName evidence="16">7,8-dihydro-8-oxoguanine-triphosphatase</fullName>
    </alternativeName>
    <alternativeName>
        <fullName evidence="15">Mutator protein MutT</fullName>
    </alternativeName>
    <alternativeName>
        <fullName evidence="14">dGTP pyrophosphohydrolase</fullName>
    </alternativeName>
</protein>
<dbReference type="PRINTS" id="PR00502">
    <property type="entry name" value="NUDIXFAMILY"/>
</dbReference>
<comment type="cofactor">
    <cofactor evidence="1 18">
        <name>Mg(2+)</name>
        <dbReference type="ChEBI" id="CHEBI:18420"/>
    </cofactor>
</comment>
<evidence type="ECO:0000256" key="10">
    <source>
        <dbReference type="ARBA" id="ARBA00035861"/>
    </source>
</evidence>
<evidence type="ECO:0000256" key="18">
    <source>
        <dbReference type="PIRSR" id="PIRSR603561-2"/>
    </source>
</evidence>
<dbReference type="GO" id="GO:0006281">
    <property type="term" value="P:DNA repair"/>
    <property type="evidence" value="ECO:0007669"/>
    <property type="project" value="UniProtKB-KW"/>
</dbReference>
<dbReference type="PANTHER" id="PTHR47707:SF1">
    <property type="entry name" value="NUDIX HYDROLASE FAMILY PROTEIN"/>
    <property type="match status" value="1"/>
</dbReference>
<evidence type="ECO:0000259" key="19">
    <source>
        <dbReference type="PROSITE" id="PS51462"/>
    </source>
</evidence>
<dbReference type="SUPFAM" id="SSF55811">
    <property type="entry name" value="Nudix"/>
    <property type="match status" value="1"/>
</dbReference>
<evidence type="ECO:0000313" key="21">
    <source>
        <dbReference type="Proteomes" id="UP000680020"/>
    </source>
</evidence>
<dbReference type="PROSITE" id="PS00893">
    <property type="entry name" value="NUDIX_BOX"/>
    <property type="match status" value="1"/>
</dbReference>
<feature type="binding site" evidence="18">
    <location>
        <position position="61"/>
    </location>
    <ligand>
        <name>Mg(2+)</name>
        <dbReference type="ChEBI" id="CHEBI:18420"/>
    </ligand>
</feature>
<proteinExistence type="inferred from homology"/>
<evidence type="ECO:0000256" key="8">
    <source>
        <dbReference type="ARBA" id="ARBA00022842"/>
    </source>
</evidence>
<dbReference type="GO" id="GO:0044715">
    <property type="term" value="F:8-oxo-dGDP phosphatase activity"/>
    <property type="evidence" value="ECO:0007669"/>
    <property type="project" value="TreeGrafter"/>
</dbReference>
<keyword evidence="7" id="KW-0378">Hydrolase</keyword>
<dbReference type="Proteomes" id="UP000680020">
    <property type="component" value="Unassembled WGS sequence"/>
</dbReference>
<organism evidence="20 21">
    <name type="scientific">Wohlfahrtiimonas chitiniclastica</name>
    <dbReference type="NCBI Taxonomy" id="400946"/>
    <lineage>
        <taxon>Bacteria</taxon>
        <taxon>Pseudomonadati</taxon>
        <taxon>Pseudomonadota</taxon>
        <taxon>Gammaproteobacteria</taxon>
        <taxon>Cardiobacteriales</taxon>
        <taxon>Ignatzschineriaceae</taxon>
        <taxon>Wohlfahrtiimonas</taxon>
    </lineage>
</organism>
<evidence type="ECO:0000256" key="4">
    <source>
        <dbReference type="ARBA" id="ARBA00022705"/>
    </source>
</evidence>
<dbReference type="InterPro" id="IPR020476">
    <property type="entry name" value="Nudix_hydrolase"/>
</dbReference>
<dbReference type="PROSITE" id="PS51462">
    <property type="entry name" value="NUDIX"/>
    <property type="match status" value="1"/>
</dbReference>
<evidence type="ECO:0000256" key="5">
    <source>
        <dbReference type="ARBA" id="ARBA00022723"/>
    </source>
</evidence>
<keyword evidence="9" id="KW-0234">DNA repair</keyword>
<dbReference type="CDD" id="cd03425">
    <property type="entry name" value="NUDIX_MutT_NudA_like"/>
    <property type="match status" value="1"/>
</dbReference>
<dbReference type="GO" id="GO:0008413">
    <property type="term" value="F:8-oxo-7,8-dihydroguanosine triphosphate pyrophosphatase activity"/>
    <property type="evidence" value="ECO:0007669"/>
    <property type="project" value="InterPro"/>
</dbReference>